<reference evidence="7 8" key="1">
    <citation type="submission" date="2016-10" db="EMBL/GenBank/DDBJ databases">
        <authorList>
            <person name="de Groot N.N."/>
        </authorList>
    </citation>
    <scope>NUCLEOTIDE SEQUENCE [LARGE SCALE GENOMIC DNA]</scope>
    <source>
        <strain evidence="7 8">DSM 44215</strain>
    </source>
</reference>
<dbReference type="Proteomes" id="UP000183180">
    <property type="component" value="Unassembled WGS sequence"/>
</dbReference>
<keyword evidence="9" id="KW-1185">Reference proteome</keyword>
<reference evidence="6 9" key="2">
    <citation type="submission" date="2023-08" db="EMBL/GenBank/DDBJ databases">
        <title>Bioegradation of LLDPE and BLDPE plastic by marine bacteria from coast plastic debris.</title>
        <authorList>
            <person name="Rong Z."/>
        </authorList>
    </citation>
    <scope>NUCLEOTIDE SEQUENCE [LARGE SCALE GENOMIC DNA]</scope>
    <source>
        <strain evidence="6 9">Z-2</strain>
    </source>
</reference>
<dbReference type="Pfam" id="PF02361">
    <property type="entry name" value="CbiQ"/>
    <property type="match status" value="1"/>
</dbReference>
<feature type="transmembrane region" description="Helical" evidence="5">
    <location>
        <begin position="20"/>
        <end position="37"/>
    </location>
</feature>
<feature type="transmembrane region" description="Helical" evidence="5">
    <location>
        <begin position="91"/>
        <end position="110"/>
    </location>
</feature>
<feature type="transmembrane region" description="Helical" evidence="5">
    <location>
        <begin position="43"/>
        <end position="61"/>
    </location>
</feature>
<evidence type="ECO:0000313" key="8">
    <source>
        <dbReference type="Proteomes" id="UP000183180"/>
    </source>
</evidence>
<dbReference type="EMBL" id="FNLM01000034">
    <property type="protein sequence ID" value="SDU53688.1"/>
    <property type="molecule type" value="Genomic_DNA"/>
</dbReference>
<evidence type="ECO:0000313" key="9">
    <source>
        <dbReference type="Proteomes" id="UP001265083"/>
    </source>
</evidence>
<evidence type="ECO:0000256" key="1">
    <source>
        <dbReference type="ARBA" id="ARBA00004141"/>
    </source>
</evidence>
<organism evidence="7 8">
    <name type="scientific">Gordonia westfalica</name>
    <dbReference type="NCBI Taxonomy" id="158898"/>
    <lineage>
        <taxon>Bacteria</taxon>
        <taxon>Bacillati</taxon>
        <taxon>Actinomycetota</taxon>
        <taxon>Actinomycetes</taxon>
        <taxon>Mycobacteriales</taxon>
        <taxon>Gordoniaceae</taxon>
        <taxon>Gordonia</taxon>
    </lineage>
</organism>
<dbReference type="RefSeq" id="WP_074850229.1">
    <property type="nucleotide sequence ID" value="NZ_FNLM01000034.1"/>
</dbReference>
<keyword evidence="4 5" id="KW-0472">Membrane</keyword>
<dbReference type="CDD" id="cd16914">
    <property type="entry name" value="EcfT"/>
    <property type="match status" value="1"/>
</dbReference>
<evidence type="ECO:0000313" key="7">
    <source>
        <dbReference type="EMBL" id="SDU53688.1"/>
    </source>
</evidence>
<keyword evidence="2 5" id="KW-0812">Transmembrane</keyword>
<comment type="subcellular location">
    <subcellularLocation>
        <location evidence="1">Membrane</location>
        <topology evidence="1">Multi-pass membrane protein</topology>
    </subcellularLocation>
</comment>
<evidence type="ECO:0000256" key="4">
    <source>
        <dbReference type="ARBA" id="ARBA00023136"/>
    </source>
</evidence>
<proteinExistence type="predicted"/>
<evidence type="ECO:0000256" key="3">
    <source>
        <dbReference type="ARBA" id="ARBA00022989"/>
    </source>
</evidence>
<feature type="transmembrane region" description="Helical" evidence="5">
    <location>
        <begin position="68"/>
        <end position="85"/>
    </location>
</feature>
<accession>A0A1H2JC90</accession>
<name>A0A1H2JC90_9ACTN</name>
<dbReference type="Proteomes" id="UP001265083">
    <property type="component" value="Unassembled WGS sequence"/>
</dbReference>
<sequence>MNVLGVYRPGNTLLHRLGPGIKFVAMALAILVMSLTVRTLPALGIASLAVAVTFALAGIGPREAWKQLRPLVWMLLFIFAFQVIFTDWRRAVVVCGVLALSVALATVVTLTTRTTDMLDAIVRGLSPLRHVGVRTDLIGIALALTIRAIPLMVEVVREVDEARKARGLRPGPRILVAPVVLAALRTADGFADTLTARGLD</sequence>
<dbReference type="GO" id="GO:0005886">
    <property type="term" value="C:plasma membrane"/>
    <property type="evidence" value="ECO:0007669"/>
    <property type="project" value="TreeGrafter"/>
</dbReference>
<dbReference type="OrthoDB" id="509049at2"/>
<dbReference type="STRING" id="158898.SAMN04488548_1341939"/>
<evidence type="ECO:0000313" key="6">
    <source>
        <dbReference type="EMBL" id="MDS1112339.1"/>
    </source>
</evidence>
<dbReference type="InterPro" id="IPR003339">
    <property type="entry name" value="ABC/ECF_trnsptr_transmembrane"/>
</dbReference>
<protein>
    <submittedName>
        <fullName evidence="7">Biotin transport system permease protein</fullName>
    </submittedName>
    <submittedName>
        <fullName evidence="6">Energy-coupling factor transporter transmembrane protein EcfT</fullName>
    </submittedName>
</protein>
<dbReference type="PANTHER" id="PTHR33514">
    <property type="entry name" value="PROTEIN ABCI12, CHLOROPLASTIC"/>
    <property type="match status" value="1"/>
</dbReference>
<dbReference type="AlphaFoldDB" id="A0A1H2JC90"/>
<dbReference type="EMBL" id="JAVLUS010000001">
    <property type="protein sequence ID" value="MDS1112339.1"/>
    <property type="molecule type" value="Genomic_DNA"/>
</dbReference>
<keyword evidence="3 5" id="KW-1133">Transmembrane helix</keyword>
<gene>
    <name evidence="6" type="ORF">RD149_01005</name>
    <name evidence="7" type="ORF">SAMN04488548_1341939</name>
</gene>
<evidence type="ECO:0000256" key="5">
    <source>
        <dbReference type="SAM" id="Phobius"/>
    </source>
</evidence>
<evidence type="ECO:0000256" key="2">
    <source>
        <dbReference type="ARBA" id="ARBA00022692"/>
    </source>
</evidence>
<dbReference type="PANTHER" id="PTHR33514:SF13">
    <property type="entry name" value="PROTEIN ABCI12, CHLOROPLASTIC"/>
    <property type="match status" value="1"/>
</dbReference>